<evidence type="ECO:0000313" key="7">
    <source>
        <dbReference type="EMBL" id="SVA89890.1"/>
    </source>
</evidence>
<gene>
    <name evidence="7" type="ORF">METZ01_LOCUS142744</name>
</gene>
<dbReference type="GO" id="GO:0008483">
    <property type="term" value="F:transaminase activity"/>
    <property type="evidence" value="ECO:0007669"/>
    <property type="project" value="UniProtKB-KW"/>
</dbReference>
<keyword evidence="5" id="KW-0663">Pyridoxal phosphate</keyword>
<dbReference type="AlphaFoldDB" id="A0A381ZKW6"/>
<keyword evidence="3" id="KW-0032">Aminotransferase</keyword>
<dbReference type="GO" id="GO:0030170">
    <property type="term" value="F:pyridoxal phosphate binding"/>
    <property type="evidence" value="ECO:0007669"/>
    <property type="project" value="InterPro"/>
</dbReference>
<comment type="cofactor">
    <cofactor evidence="1">
        <name>pyridoxal 5'-phosphate</name>
        <dbReference type="ChEBI" id="CHEBI:597326"/>
    </cofactor>
</comment>
<evidence type="ECO:0000256" key="5">
    <source>
        <dbReference type="ARBA" id="ARBA00022898"/>
    </source>
</evidence>
<evidence type="ECO:0000256" key="4">
    <source>
        <dbReference type="ARBA" id="ARBA00022679"/>
    </source>
</evidence>
<dbReference type="CDD" id="cd00609">
    <property type="entry name" value="AAT_like"/>
    <property type="match status" value="1"/>
</dbReference>
<dbReference type="PANTHER" id="PTHR46383">
    <property type="entry name" value="ASPARTATE AMINOTRANSFERASE"/>
    <property type="match status" value="1"/>
</dbReference>
<evidence type="ECO:0000256" key="3">
    <source>
        <dbReference type="ARBA" id="ARBA00022576"/>
    </source>
</evidence>
<name>A0A381ZKW6_9ZZZZ</name>
<keyword evidence="4" id="KW-0808">Transferase</keyword>
<dbReference type="PANTHER" id="PTHR46383:SF1">
    <property type="entry name" value="ASPARTATE AMINOTRANSFERASE"/>
    <property type="match status" value="1"/>
</dbReference>
<dbReference type="EMBL" id="UINC01021726">
    <property type="protein sequence ID" value="SVA89890.1"/>
    <property type="molecule type" value="Genomic_DNA"/>
</dbReference>
<dbReference type="SUPFAM" id="SSF53383">
    <property type="entry name" value="PLP-dependent transferases"/>
    <property type="match status" value="1"/>
</dbReference>
<feature type="non-terminal residue" evidence="7">
    <location>
        <position position="398"/>
    </location>
</feature>
<dbReference type="InterPro" id="IPR050596">
    <property type="entry name" value="AspAT/PAT-like"/>
</dbReference>
<evidence type="ECO:0000259" key="6">
    <source>
        <dbReference type="Pfam" id="PF00155"/>
    </source>
</evidence>
<protein>
    <recommendedName>
        <fullName evidence="6">Aminotransferase class I/classII large domain-containing protein</fullName>
    </recommendedName>
</protein>
<sequence length="398" mass="44150">MSLRPSICAEKLAPSPTLEIKSIADALKKEGKTVYDFGVGEMNPEIKLPSILKTAMAEAVMCDATHYSPAAGDPELLSAISIDLQRFNLTYPPSQIVVCPGPKDAFFKVCLTIMRHSSPRNRLVAFAPVYESYQNIPILLTGQPPILLPTDHHFLPNPKQLEDLLRRDQTIALIVLNSPNNPSGAVYPLGLIQEMAGIIGQYPEVGIISDEVYRTILYDDHQHESIAAYLPDQTFVLGGMSKEISGTGLRLGFVAGPETILQTIAIVEGNVSSCVNLPTQKGYTHFLQQDTNLQLRYEIRDQLRQRRDLLLQRFRQLIDQAIWDPPSGAYYFFPDMHAYLGKKTPIGTIIQNDQDLTLYLLNSANVVTIPGSKFDCPGHLRLAYAVNPSTIEIGIQHL</sequence>
<dbReference type="InterPro" id="IPR004839">
    <property type="entry name" value="Aminotransferase_I/II_large"/>
</dbReference>
<accession>A0A381ZKW6</accession>
<dbReference type="InterPro" id="IPR015424">
    <property type="entry name" value="PyrdxlP-dep_Trfase"/>
</dbReference>
<feature type="domain" description="Aminotransferase class I/classII large" evidence="6">
    <location>
        <begin position="35"/>
        <end position="398"/>
    </location>
</feature>
<evidence type="ECO:0000256" key="2">
    <source>
        <dbReference type="ARBA" id="ARBA00007441"/>
    </source>
</evidence>
<dbReference type="Gene3D" id="3.90.1150.10">
    <property type="entry name" value="Aspartate Aminotransferase, domain 1"/>
    <property type="match status" value="1"/>
</dbReference>
<dbReference type="GO" id="GO:0006520">
    <property type="term" value="P:amino acid metabolic process"/>
    <property type="evidence" value="ECO:0007669"/>
    <property type="project" value="InterPro"/>
</dbReference>
<organism evidence="7">
    <name type="scientific">marine metagenome</name>
    <dbReference type="NCBI Taxonomy" id="408172"/>
    <lineage>
        <taxon>unclassified sequences</taxon>
        <taxon>metagenomes</taxon>
        <taxon>ecological metagenomes</taxon>
    </lineage>
</organism>
<comment type="similarity">
    <text evidence="2">Belongs to the class-I pyridoxal-phosphate-dependent aminotransferase family.</text>
</comment>
<proteinExistence type="inferred from homology"/>
<dbReference type="Gene3D" id="3.40.640.10">
    <property type="entry name" value="Type I PLP-dependent aspartate aminotransferase-like (Major domain)"/>
    <property type="match status" value="1"/>
</dbReference>
<dbReference type="InterPro" id="IPR015422">
    <property type="entry name" value="PyrdxlP-dep_Trfase_small"/>
</dbReference>
<dbReference type="Pfam" id="PF00155">
    <property type="entry name" value="Aminotran_1_2"/>
    <property type="match status" value="1"/>
</dbReference>
<reference evidence="7" key="1">
    <citation type="submission" date="2018-05" db="EMBL/GenBank/DDBJ databases">
        <authorList>
            <person name="Lanie J.A."/>
            <person name="Ng W.-L."/>
            <person name="Kazmierczak K.M."/>
            <person name="Andrzejewski T.M."/>
            <person name="Davidsen T.M."/>
            <person name="Wayne K.J."/>
            <person name="Tettelin H."/>
            <person name="Glass J.I."/>
            <person name="Rusch D."/>
            <person name="Podicherti R."/>
            <person name="Tsui H.-C.T."/>
            <person name="Winkler M.E."/>
        </authorList>
    </citation>
    <scope>NUCLEOTIDE SEQUENCE</scope>
</reference>
<dbReference type="InterPro" id="IPR015421">
    <property type="entry name" value="PyrdxlP-dep_Trfase_major"/>
</dbReference>
<evidence type="ECO:0000256" key="1">
    <source>
        <dbReference type="ARBA" id="ARBA00001933"/>
    </source>
</evidence>